<dbReference type="GO" id="GO:0005829">
    <property type="term" value="C:cytosol"/>
    <property type="evidence" value="ECO:0007669"/>
    <property type="project" value="TreeGrafter"/>
</dbReference>
<accession>A0A8J3HWQ6</accession>
<dbReference type="Proteomes" id="UP000612362">
    <property type="component" value="Unassembled WGS sequence"/>
</dbReference>
<dbReference type="PANTHER" id="PTHR30344:SF1">
    <property type="entry name" value="6-PHOSPHOGLUCONOLACTONASE"/>
    <property type="match status" value="1"/>
</dbReference>
<dbReference type="InterPro" id="IPR011045">
    <property type="entry name" value="N2O_reductase_N"/>
</dbReference>
<dbReference type="InterPro" id="IPR019405">
    <property type="entry name" value="Lactonase_7-beta_prop"/>
</dbReference>
<dbReference type="GO" id="GO:0017057">
    <property type="term" value="F:6-phosphogluconolactonase activity"/>
    <property type="evidence" value="ECO:0007669"/>
    <property type="project" value="TreeGrafter"/>
</dbReference>
<name>A0A8J3HWQ6_9CHLR</name>
<protein>
    <recommendedName>
        <fullName evidence="4">6-phosphogluconolactonase</fullName>
    </recommendedName>
</protein>
<dbReference type="Gene3D" id="2.130.10.10">
    <property type="entry name" value="YVTN repeat-like/Quinoprotein amine dehydrogenase"/>
    <property type="match status" value="1"/>
</dbReference>
<dbReference type="InterPro" id="IPR050282">
    <property type="entry name" value="Cycloisomerase_2"/>
</dbReference>
<keyword evidence="3" id="KW-1185">Reference proteome</keyword>
<evidence type="ECO:0008006" key="4">
    <source>
        <dbReference type="Google" id="ProtNLM"/>
    </source>
</evidence>
<organism evidence="2 3">
    <name type="scientific">Ktedonospora formicarum</name>
    <dbReference type="NCBI Taxonomy" id="2778364"/>
    <lineage>
        <taxon>Bacteria</taxon>
        <taxon>Bacillati</taxon>
        <taxon>Chloroflexota</taxon>
        <taxon>Ktedonobacteria</taxon>
        <taxon>Ktedonobacterales</taxon>
        <taxon>Ktedonobacteraceae</taxon>
        <taxon>Ktedonospora</taxon>
    </lineage>
</organism>
<dbReference type="SUPFAM" id="SSF50974">
    <property type="entry name" value="Nitrous oxide reductase, N-terminal domain"/>
    <property type="match status" value="1"/>
</dbReference>
<comment type="caution">
    <text evidence="2">The sequence shown here is derived from an EMBL/GenBank/DDBJ whole genome shotgun (WGS) entry which is preliminary data.</text>
</comment>
<comment type="similarity">
    <text evidence="1">Belongs to the cycloisomerase 2 family.</text>
</comment>
<reference evidence="2" key="1">
    <citation type="submission" date="2020-10" db="EMBL/GenBank/DDBJ databases">
        <title>Taxonomic study of unclassified bacteria belonging to the class Ktedonobacteria.</title>
        <authorList>
            <person name="Yabe S."/>
            <person name="Wang C.M."/>
            <person name="Zheng Y."/>
            <person name="Sakai Y."/>
            <person name="Cavaletti L."/>
            <person name="Monciardini P."/>
            <person name="Donadio S."/>
        </authorList>
    </citation>
    <scope>NUCLEOTIDE SEQUENCE</scope>
    <source>
        <strain evidence="2">SOSP1-1</strain>
    </source>
</reference>
<evidence type="ECO:0000256" key="1">
    <source>
        <dbReference type="ARBA" id="ARBA00005564"/>
    </source>
</evidence>
<dbReference type="PANTHER" id="PTHR30344">
    <property type="entry name" value="6-PHOSPHOGLUCONOLACTONASE-RELATED"/>
    <property type="match status" value="1"/>
</dbReference>
<evidence type="ECO:0000313" key="2">
    <source>
        <dbReference type="EMBL" id="GHO42082.1"/>
    </source>
</evidence>
<dbReference type="InterPro" id="IPR015943">
    <property type="entry name" value="WD40/YVTN_repeat-like_dom_sf"/>
</dbReference>
<gene>
    <name evidence="2" type="ORF">KSX_02450</name>
</gene>
<dbReference type="Pfam" id="PF10282">
    <property type="entry name" value="Lactonase"/>
    <property type="match status" value="1"/>
</dbReference>
<dbReference type="EMBL" id="BNJF01000001">
    <property type="protein sequence ID" value="GHO42082.1"/>
    <property type="molecule type" value="Genomic_DNA"/>
</dbReference>
<sequence>MKSQYSVYVGSYASSDTPGIHTFLFDTATGKLTPQGSSSGITHPSFLIAHPNRRWLYAVSEMNQQEDGQEGKVWALTLDAFGEREVFSLLNNQASGGDAPCHLALDASGKWLVVSNYGSGTVAIFPIQPEGSLGPMSDLVQHHGRGLHPARQEGPMHIRLSLRLIIVFSSWQIWALIN</sequence>
<evidence type="ECO:0000313" key="3">
    <source>
        <dbReference type="Proteomes" id="UP000612362"/>
    </source>
</evidence>
<dbReference type="AlphaFoldDB" id="A0A8J3HWQ6"/>
<proteinExistence type="inferred from homology"/>